<reference evidence="4 5" key="1">
    <citation type="journal article" date="2014" name="Genome Announc.">
        <title>Draft Genome Sequence of the Boron-Tolerant and Moderately Halotolerant Bacterium Gracilibacillus boraciitolerans JCM 21714T.</title>
        <authorList>
            <person name="Ahmed I."/>
            <person name="Oshima K."/>
            <person name="Suda W."/>
            <person name="Kitamura K."/>
            <person name="Iida T."/>
            <person name="Ohmori Y."/>
            <person name="Fujiwara T."/>
            <person name="Hattori M."/>
            <person name="Ohkuma M."/>
        </authorList>
    </citation>
    <scope>NUCLEOTIDE SEQUENCE [LARGE SCALE GENOMIC DNA]</scope>
    <source>
        <strain evidence="4 5">JCM 21714</strain>
    </source>
</reference>
<dbReference type="Proteomes" id="UP000019102">
    <property type="component" value="Unassembled WGS sequence"/>
</dbReference>
<evidence type="ECO:0000313" key="5">
    <source>
        <dbReference type="Proteomes" id="UP000019102"/>
    </source>
</evidence>
<proteinExistence type="predicted"/>
<dbReference type="AlphaFoldDB" id="W4VFP3"/>
<dbReference type="EMBL" id="BAVS01000002">
    <property type="protein sequence ID" value="GAE91971.1"/>
    <property type="molecule type" value="Genomic_DNA"/>
</dbReference>
<gene>
    <name evidence="4" type="ORF">JCM21714_944</name>
</gene>
<sequence length="111" mass="13462">MSYEYEEKVNRNSGNKEREDYVNHKMEKHNRFYKNIYNVLYTINDFTIAIWFLIGSILFYFESLKNWGVTLFVIASFQFLIKPTIRLVHEVQARKHYGNEYDHKKANSKRA</sequence>
<protein>
    <recommendedName>
        <fullName evidence="3">YrhK domain-containing protein</fullName>
    </recommendedName>
</protein>
<feature type="region of interest" description="Disordered" evidence="1">
    <location>
        <begin position="1"/>
        <end position="21"/>
    </location>
</feature>
<evidence type="ECO:0000256" key="1">
    <source>
        <dbReference type="SAM" id="MobiDB-lite"/>
    </source>
</evidence>
<keyword evidence="5" id="KW-1185">Reference proteome</keyword>
<name>W4VFP3_9BACI</name>
<accession>W4VFP3</accession>
<dbReference type="eggNOG" id="ENOG5032UIY">
    <property type="taxonomic scope" value="Bacteria"/>
</dbReference>
<evidence type="ECO:0000259" key="3">
    <source>
        <dbReference type="Pfam" id="PF14145"/>
    </source>
</evidence>
<organism evidence="4 5">
    <name type="scientific">Gracilibacillus boraciitolerans JCM 21714</name>
    <dbReference type="NCBI Taxonomy" id="1298598"/>
    <lineage>
        <taxon>Bacteria</taxon>
        <taxon>Bacillati</taxon>
        <taxon>Bacillota</taxon>
        <taxon>Bacilli</taxon>
        <taxon>Bacillales</taxon>
        <taxon>Bacillaceae</taxon>
        <taxon>Gracilibacillus</taxon>
    </lineage>
</organism>
<comment type="caution">
    <text evidence="4">The sequence shown here is derived from an EMBL/GenBank/DDBJ whole genome shotgun (WGS) entry which is preliminary data.</text>
</comment>
<dbReference type="Pfam" id="PF14145">
    <property type="entry name" value="YrhK"/>
    <property type="match status" value="1"/>
</dbReference>
<evidence type="ECO:0000313" key="4">
    <source>
        <dbReference type="EMBL" id="GAE91971.1"/>
    </source>
</evidence>
<dbReference type="OrthoDB" id="2135402at2"/>
<dbReference type="RefSeq" id="WP_052000357.1">
    <property type="nucleotide sequence ID" value="NZ_BAVS01000002.1"/>
</dbReference>
<feature type="domain" description="YrhK" evidence="3">
    <location>
        <begin position="35"/>
        <end position="90"/>
    </location>
</feature>
<keyword evidence="2" id="KW-0812">Transmembrane</keyword>
<keyword evidence="2" id="KW-1133">Transmembrane helix</keyword>
<evidence type="ECO:0000256" key="2">
    <source>
        <dbReference type="SAM" id="Phobius"/>
    </source>
</evidence>
<feature type="transmembrane region" description="Helical" evidence="2">
    <location>
        <begin position="36"/>
        <end position="61"/>
    </location>
</feature>
<dbReference type="InterPro" id="IPR025424">
    <property type="entry name" value="YrhK_domain"/>
</dbReference>
<keyword evidence="2" id="KW-0472">Membrane</keyword>
<feature type="transmembrane region" description="Helical" evidence="2">
    <location>
        <begin position="67"/>
        <end position="85"/>
    </location>
</feature>